<comment type="subcellular location">
    <subcellularLocation>
        <location evidence="1">Endomembrane system</location>
        <topology evidence="1">Multi-pass membrane protein</topology>
    </subcellularLocation>
</comment>
<dbReference type="AlphaFoldDB" id="A0A1G8Z617"/>
<feature type="domain" description="DUF1232" evidence="6">
    <location>
        <begin position="35"/>
        <end position="70"/>
    </location>
</feature>
<sequence>MGWLDSLKHRARQLKQHTLTVYFAARDPRTPLLVRLLALLVAAYALSPIDLIPDFIPVIGYLDDLLLIPLGLALVVKLTPPEVLNSAREQAQQAADKPVSYGAAAFILLIWLLLAWLLVRWIGAWVGAD</sequence>
<evidence type="ECO:0000256" key="3">
    <source>
        <dbReference type="ARBA" id="ARBA00022989"/>
    </source>
</evidence>
<feature type="transmembrane region" description="Helical" evidence="5">
    <location>
        <begin position="99"/>
        <end position="119"/>
    </location>
</feature>
<dbReference type="InterPro" id="IPR010652">
    <property type="entry name" value="DUF1232"/>
</dbReference>
<accession>A0A1G8Z617</accession>
<reference evidence="7 8" key="1">
    <citation type="submission" date="2016-10" db="EMBL/GenBank/DDBJ databases">
        <authorList>
            <person name="de Groot N.N."/>
        </authorList>
    </citation>
    <scope>NUCLEOTIDE SEQUENCE [LARGE SCALE GENOMIC DNA]</scope>
    <source>
        <strain evidence="7 8">JCM 21544</strain>
    </source>
</reference>
<evidence type="ECO:0000256" key="4">
    <source>
        <dbReference type="ARBA" id="ARBA00023136"/>
    </source>
</evidence>
<keyword evidence="2 5" id="KW-0812">Transmembrane</keyword>
<gene>
    <name evidence="7" type="ORF">SAMN05216186_104211</name>
</gene>
<organism evidence="7 8">
    <name type="scientific">Pseudomonas indica</name>
    <dbReference type="NCBI Taxonomy" id="137658"/>
    <lineage>
        <taxon>Bacteria</taxon>
        <taxon>Pseudomonadati</taxon>
        <taxon>Pseudomonadota</taxon>
        <taxon>Gammaproteobacteria</taxon>
        <taxon>Pseudomonadales</taxon>
        <taxon>Pseudomonadaceae</taxon>
        <taxon>Pseudomonas</taxon>
    </lineage>
</organism>
<feature type="transmembrane region" description="Helical" evidence="5">
    <location>
        <begin position="55"/>
        <end position="78"/>
    </location>
</feature>
<dbReference type="Pfam" id="PF06803">
    <property type="entry name" value="DUF1232"/>
    <property type="match status" value="1"/>
</dbReference>
<dbReference type="EMBL" id="FNFD01000004">
    <property type="protein sequence ID" value="SDK10468.1"/>
    <property type="molecule type" value="Genomic_DNA"/>
</dbReference>
<evidence type="ECO:0000256" key="1">
    <source>
        <dbReference type="ARBA" id="ARBA00004127"/>
    </source>
</evidence>
<evidence type="ECO:0000259" key="6">
    <source>
        <dbReference type="Pfam" id="PF06803"/>
    </source>
</evidence>
<keyword evidence="8" id="KW-1185">Reference proteome</keyword>
<evidence type="ECO:0000313" key="8">
    <source>
        <dbReference type="Proteomes" id="UP000198706"/>
    </source>
</evidence>
<keyword evidence="3 5" id="KW-1133">Transmembrane helix</keyword>
<proteinExistence type="predicted"/>
<evidence type="ECO:0000256" key="5">
    <source>
        <dbReference type="SAM" id="Phobius"/>
    </source>
</evidence>
<evidence type="ECO:0000313" key="7">
    <source>
        <dbReference type="EMBL" id="SDK10468.1"/>
    </source>
</evidence>
<evidence type="ECO:0000256" key="2">
    <source>
        <dbReference type="ARBA" id="ARBA00022692"/>
    </source>
</evidence>
<keyword evidence="4 5" id="KW-0472">Membrane</keyword>
<dbReference type="Proteomes" id="UP000198706">
    <property type="component" value="Unassembled WGS sequence"/>
</dbReference>
<feature type="transmembrane region" description="Helical" evidence="5">
    <location>
        <begin position="32"/>
        <end position="49"/>
    </location>
</feature>
<dbReference type="RefSeq" id="WP_084334089.1">
    <property type="nucleotide sequence ID" value="NZ_FNFD01000004.1"/>
</dbReference>
<name>A0A1G8Z617_9PSED</name>
<protein>
    <recommendedName>
        <fullName evidence="6">DUF1232 domain-containing protein</fullName>
    </recommendedName>
</protein>
<dbReference type="GO" id="GO:0012505">
    <property type="term" value="C:endomembrane system"/>
    <property type="evidence" value="ECO:0007669"/>
    <property type="project" value="UniProtKB-SubCell"/>
</dbReference>